<dbReference type="SUPFAM" id="SSF48179">
    <property type="entry name" value="6-phosphogluconate dehydrogenase C-terminal domain-like"/>
    <property type="match status" value="1"/>
</dbReference>
<dbReference type="AlphaFoldDB" id="A0A6L3V6E8"/>
<evidence type="ECO:0000256" key="2">
    <source>
        <dbReference type="ARBA" id="ARBA00009463"/>
    </source>
</evidence>
<dbReference type="Gene3D" id="1.10.1040.10">
    <property type="entry name" value="N-(1-d-carboxylethyl)-l-norvaline Dehydrogenase, domain 2"/>
    <property type="match status" value="1"/>
</dbReference>
<dbReference type="SUPFAM" id="SSF51735">
    <property type="entry name" value="NAD(P)-binding Rossmann-fold domains"/>
    <property type="match status" value="1"/>
</dbReference>
<feature type="domain" description="3-hydroxyacyl-CoA dehydrogenase C-terminal" evidence="3">
    <location>
        <begin position="144"/>
        <end position="240"/>
    </location>
</feature>
<comment type="caution">
    <text evidence="4">The sequence shown here is derived from an EMBL/GenBank/DDBJ whole genome shotgun (WGS) entry which is preliminary data.</text>
</comment>
<evidence type="ECO:0000256" key="1">
    <source>
        <dbReference type="ARBA" id="ARBA00005086"/>
    </source>
</evidence>
<dbReference type="InterPro" id="IPR006108">
    <property type="entry name" value="3HC_DH_C"/>
</dbReference>
<gene>
    <name evidence="4" type="ORF">F7731_20190</name>
</gene>
<dbReference type="OrthoDB" id="2986269at2"/>
<accession>A0A6L3V6E8</accession>
<evidence type="ECO:0000313" key="4">
    <source>
        <dbReference type="EMBL" id="KAB2330495.1"/>
    </source>
</evidence>
<evidence type="ECO:0000313" key="5">
    <source>
        <dbReference type="Proteomes" id="UP000481030"/>
    </source>
</evidence>
<proteinExistence type="inferred from homology"/>
<dbReference type="Pfam" id="PF00725">
    <property type="entry name" value="3HCDH"/>
    <property type="match status" value="1"/>
</dbReference>
<comment type="pathway">
    <text evidence="1">Lipid metabolism; butanoate metabolism.</text>
</comment>
<dbReference type="Gene3D" id="3.40.50.720">
    <property type="entry name" value="NAD(P)-binding Rossmann-like Domain"/>
    <property type="match status" value="1"/>
</dbReference>
<dbReference type="InterPro" id="IPR036291">
    <property type="entry name" value="NAD(P)-bd_dom_sf"/>
</dbReference>
<dbReference type="InterPro" id="IPR013328">
    <property type="entry name" value="6PGD_dom2"/>
</dbReference>
<comment type="similarity">
    <text evidence="2">Belongs to the 3-hydroxyacyl-CoA dehydrogenase family.</text>
</comment>
<dbReference type="PANTHER" id="PTHR48075">
    <property type="entry name" value="3-HYDROXYACYL-COA DEHYDROGENASE FAMILY PROTEIN"/>
    <property type="match status" value="1"/>
</dbReference>
<dbReference type="EMBL" id="WBOS01000014">
    <property type="protein sequence ID" value="KAB2330495.1"/>
    <property type="molecule type" value="Genomic_DNA"/>
</dbReference>
<dbReference type="Proteomes" id="UP000481030">
    <property type="component" value="Unassembled WGS sequence"/>
</dbReference>
<name>A0A6L3V6E8_9BACI</name>
<dbReference type="GO" id="GO:0008691">
    <property type="term" value="F:3-hydroxybutyryl-CoA dehydrogenase activity"/>
    <property type="evidence" value="ECO:0007669"/>
    <property type="project" value="TreeGrafter"/>
</dbReference>
<dbReference type="GO" id="GO:0006635">
    <property type="term" value="P:fatty acid beta-oxidation"/>
    <property type="evidence" value="ECO:0007669"/>
    <property type="project" value="TreeGrafter"/>
</dbReference>
<keyword evidence="5" id="KW-1185">Reference proteome</keyword>
<organism evidence="4 5">
    <name type="scientific">Cytobacillus depressus</name>
    <dbReference type="NCBI Taxonomy" id="1602942"/>
    <lineage>
        <taxon>Bacteria</taxon>
        <taxon>Bacillati</taxon>
        <taxon>Bacillota</taxon>
        <taxon>Bacilli</taxon>
        <taxon>Bacillales</taxon>
        <taxon>Bacillaceae</taxon>
        <taxon>Cytobacillus</taxon>
    </lineage>
</organism>
<sequence>MRSKRILVSGENALAKELFRSFKDFGFEHVFINVSSIEGNIDIAIETENIDLNRKKQNLKCIEEHVASSTPILTTSLRITATEAASWLLHPERIIGFGTFSNFKDGNLIEVASSLQSEPHYLNVVEALFSEIGLGIEVVEDEVGLVFPRILSLIINEAAFALTEGTASVQDIDEAMKKGTNYPMGPLEWAEKIGLEDVYAVLTGLYHQYGEERYRPSPLIRKLIHAGWAGGANERGFYYYQNYKAREYSICGARILTT</sequence>
<dbReference type="InterPro" id="IPR008927">
    <property type="entry name" value="6-PGluconate_DH-like_C_sf"/>
</dbReference>
<protein>
    <submittedName>
        <fullName evidence="4">3-hydroxybutyryl-CoA dehydrogenase</fullName>
    </submittedName>
</protein>
<evidence type="ECO:0000259" key="3">
    <source>
        <dbReference type="Pfam" id="PF00725"/>
    </source>
</evidence>
<reference evidence="4 5" key="1">
    <citation type="journal article" date="2016" name="Antonie Van Leeuwenhoek">
        <title>Bacillus depressus sp. nov., isolated from soil of a sunflower field.</title>
        <authorList>
            <person name="Wei X."/>
            <person name="Xin D."/>
            <person name="Xin Y."/>
            <person name="Zhang H."/>
            <person name="Wang T."/>
            <person name="Zhang J."/>
        </authorList>
    </citation>
    <scope>NUCLEOTIDE SEQUENCE [LARGE SCALE GENOMIC DNA]</scope>
    <source>
        <strain evidence="4 5">BZ1</strain>
    </source>
</reference>
<dbReference type="PANTHER" id="PTHR48075:SF5">
    <property type="entry name" value="3-HYDROXYBUTYRYL-COA DEHYDROGENASE"/>
    <property type="match status" value="1"/>
</dbReference>